<evidence type="ECO:0000256" key="2">
    <source>
        <dbReference type="ARBA" id="ARBA00004167"/>
    </source>
</evidence>
<dbReference type="PANTHER" id="PTHR47944">
    <property type="entry name" value="CYTOCHROME P450 98A9"/>
    <property type="match status" value="1"/>
</dbReference>
<evidence type="ECO:0000256" key="1">
    <source>
        <dbReference type="ARBA" id="ARBA00001971"/>
    </source>
</evidence>
<dbReference type="PANTHER" id="PTHR47944:SF5">
    <property type="entry name" value="CYTOCHROME P450 71A1-LIKE"/>
    <property type="match status" value="1"/>
</dbReference>
<evidence type="ECO:0000313" key="11">
    <source>
        <dbReference type="EMBL" id="KAL0312882.1"/>
    </source>
</evidence>
<comment type="cofactor">
    <cofactor evidence="1 9">
        <name>heme</name>
        <dbReference type="ChEBI" id="CHEBI:30413"/>
    </cofactor>
</comment>
<dbReference type="PRINTS" id="PR00463">
    <property type="entry name" value="EP450I"/>
</dbReference>
<dbReference type="EMBL" id="JACGWJ010000026">
    <property type="protein sequence ID" value="KAL0312882.1"/>
    <property type="molecule type" value="Genomic_DNA"/>
</dbReference>
<evidence type="ECO:0000256" key="7">
    <source>
        <dbReference type="ARBA" id="ARBA00023004"/>
    </source>
</evidence>
<keyword evidence="7 9" id="KW-0408">Iron</keyword>
<keyword evidence="8 10" id="KW-0503">Monooxygenase</keyword>
<evidence type="ECO:0000256" key="3">
    <source>
        <dbReference type="ARBA" id="ARBA00010617"/>
    </source>
</evidence>
<keyword evidence="4 9" id="KW-0349">Heme</keyword>
<dbReference type="GO" id="GO:0016020">
    <property type="term" value="C:membrane"/>
    <property type="evidence" value="ECO:0007669"/>
    <property type="project" value="UniProtKB-SubCell"/>
</dbReference>
<evidence type="ECO:0000256" key="8">
    <source>
        <dbReference type="ARBA" id="ARBA00023033"/>
    </source>
</evidence>
<dbReference type="GO" id="GO:0020037">
    <property type="term" value="F:heme binding"/>
    <property type="evidence" value="ECO:0007669"/>
    <property type="project" value="InterPro"/>
</dbReference>
<evidence type="ECO:0000256" key="9">
    <source>
        <dbReference type="PIRSR" id="PIRSR602401-1"/>
    </source>
</evidence>
<dbReference type="GO" id="GO:0005506">
    <property type="term" value="F:iron ion binding"/>
    <property type="evidence" value="ECO:0007669"/>
    <property type="project" value="InterPro"/>
</dbReference>
<dbReference type="SUPFAM" id="SSF48264">
    <property type="entry name" value="Cytochrome P450"/>
    <property type="match status" value="1"/>
</dbReference>
<feature type="binding site" description="axial binding residue" evidence="9">
    <location>
        <position position="281"/>
    </location>
    <ligand>
        <name>heme</name>
        <dbReference type="ChEBI" id="CHEBI:30413"/>
    </ligand>
    <ligandPart>
        <name>Fe</name>
        <dbReference type="ChEBI" id="CHEBI:18248"/>
    </ligandPart>
</feature>
<dbReference type="InterPro" id="IPR001128">
    <property type="entry name" value="Cyt_P450"/>
</dbReference>
<protein>
    <submittedName>
        <fullName evidence="11">Trimethyltridecatetraene synthase</fullName>
    </submittedName>
</protein>
<dbReference type="CDD" id="cd20618">
    <property type="entry name" value="CYP71_clan"/>
    <property type="match status" value="1"/>
</dbReference>
<dbReference type="AlphaFoldDB" id="A0AAW2L212"/>
<keyword evidence="5 9" id="KW-0479">Metal-binding</keyword>
<dbReference type="InterPro" id="IPR036396">
    <property type="entry name" value="Cyt_P450_sf"/>
</dbReference>
<keyword evidence="6 10" id="KW-0560">Oxidoreductase</keyword>
<evidence type="ECO:0000256" key="6">
    <source>
        <dbReference type="ARBA" id="ARBA00023002"/>
    </source>
</evidence>
<evidence type="ECO:0000256" key="4">
    <source>
        <dbReference type="ARBA" id="ARBA00022617"/>
    </source>
</evidence>
<name>A0AAW2L212_SESRA</name>
<gene>
    <name evidence="11" type="ORF">Sradi_5687500</name>
</gene>
<dbReference type="InterPro" id="IPR002401">
    <property type="entry name" value="Cyt_P450_E_grp-I"/>
</dbReference>
<comment type="subcellular location">
    <subcellularLocation>
        <location evidence="2">Membrane</location>
        <topology evidence="2">Single-pass membrane protein</topology>
    </subcellularLocation>
</comment>
<dbReference type="GO" id="GO:0016705">
    <property type="term" value="F:oxidoreductase activity, acting on paired donors, with incorporation or reduction of molecular oxygen"/>
    <property type="evidence" value="ECO:0007669"/>
    <property type="project" value="InterPro"/>
</dbReference>
<dbReference type="Pfam" id="PF00067">
    <property type="entry name" value="p450"/>
    <property type="match status" value="1"/>
</dbReference>
<evidence type="ECO:0000256" key="10">
    <source>
        <dbReference type="RuleBase" id="RU000461"/>
    </source>
</evidence>
<dbReference type="InterPro" id="IPR017972">
    <property type="entry name" value="Cyt_P450_CS"/>
</dbReference>
<proteinExistence type="inferred from homology"/>
<evidence type="ECO:0000256" key="5">
    <source>
        <dbReference type="ARBA" id="ARBA00022723"/>
    </source>
</evidence>
<dbReference type="PRINTS" id="PR00385">
    <property type="entry name" value="P450"/>
</dbReference>
<dbReference type="GO" id="GO:0004497">
    <property type="term" value="F:monooxygenase activity"/>
    <property type="evidence" value="ECO:0007669"/>
    <property type="project" value="UniProtKB-KW"/>
</dbReference>
<dbReference type="Gene3D" id="1.10.630.10">
    <property type="entry name" value="Cytochrome P450"/>
    <property type="match status" value="1"/>
</dbReference>
<comment type="caution">
    <text evidence="11">The sequence shown here is derived from an EMBL/GenBank/DDBJ whole genome shotgun (WGS) entry which is preliminary data.</text>
</comment>
<dbReference type="PROSITE" id="PS00086">
    <property type="entry name" value="CYTOCHROME_P450"/>
    <property type="match status" value="1"/>
</dbReference>
<accession>A0AAW2L212</accession>
<reference evidence="11" key="1">
    <citation type="submission" date="2020-06" db="EMBL/GenBank/DDBJ databases">
        <authorList>
            <person name="Li T."/>
            <person name="Hu X."/>
            <person name="Zhang T."/>
            <person name="Song X."/>
            <person name="Zhang H."/>
            <person name="Dai N."/>
            <person name="Sheng W."/>
            <person name="Hou X."/>
            <person name="Wei L."/>
        </authorList>
    </citation>
    <scope>NUCLEOTIDE SEQUENCE</scope>
    <source>
        <strain evidence="11">G02</strain>
        <tissue evidence="11">Leaf</tissue>
    </source>
</reference>
<comment type="similarity">
    <text evidence="3 10">Belongs to the cytochrome P450 family.</text>
</comment>
<reference evidence="11" key="2">
    <citation type="journal article" date="2024" name="Plant">
        <title>Genomic evolution and insights into agronomic trait innovations of Sesamum species.</title>
        <authorList>
            <person name="Miao H."/>
            <person name="Wang L."/>
            <person name="Qu L."/>
            <person name="Liu H."/>
            <person name="Sun Y."/>
            <person name="Le M."/>
            <person name="Wang Q."/>
            <person name="Wei S."/>
            <person name="Zheng Y."/>
            <person name="Lin W."/>
            <person name="Duan Y."/>
            <person name="Cao H."/>
            <person name="Xiong S."/>
            <person name="Wang X."/>
            <person name="Wei L."/>
            <person name="Li C."/>
            <person name="Ma Q."/>
            <person name="Ju M."/>
            <person name="Zhao R."/>
            <person name="Li G."/>
            <person name="Mu C."/>
            <person name="Tian Q."/>
            <person name="Mei H."/>
            <person name="Zhang T."/>
            <person name="Gao T."/>
            <person name="Zhang H."/>
        </authorList>
    </citation>
    <scope>NUCLEOTIDE SEQUENCE</scope>
    <source>
        <strain evidence="11">G02</strain>
    </source>
</reference>
<sequence length="344" mass="39612">MFLSGTPIILRDHLSRFSVSNMSRMVFSNKYFNTESEDEKAIMNVDELRGMLDECLFLRGVFNIGDWTSWLICLDLQGYVKRMKALSKKLDRFYNFVLDDHLSRKVEGAEFIPEDVLDSLLHLAKDPNHEIKLTGEHNLIVGGTDNLATTVEWIIHEILRHPQTIEKAKEELDWVIGRDKWVEEKDHSQLPCIYAIIMESMRLHPLATLLAPHYAMEDCKAAGYDIVKGTTVIINAWSLGRDPNSWDSPLEFLPERFLNKDIDITRSNFSMLPFGSGRRRCPGYDLGLKIIRITLVNLLHGFELKLIKGMKPKDVSLEEVYALTTHPKESLIIIMEPTLLDHLY</sequence>
<dbReference type="FunFam" id="1.10.630.10:FF:000126">
    <property type="entry name" value="Predicted protein"/>
    <property type="match status" value="1"/>
</dbReference>
<organism evidence="11">
    <name type="scientific">Sesamum radiatum</name>
    <name type="common">Black benniseed</name>
    <dbReference type="NCBI Taxonomy" id="300843"/>
    <lineage>
        <taxon>Eukaryota</taxon>
        <taxon>Viridiplantae</taxon>
        <taxon>Streptophyta</taxon>
        <taxon>Embryophyta</taxon>
        <taxon>Tracheophyta</taxon>
        <taxon>Spermatophyta</taxon>
        <taxon>Magnoliopsida</taxon>
        <taxon>eudicotyledons</taxon>
        <taxon>Gunneridae</taxon>
        <taxon>Pentapetalae</taxon>
        <taxon>asterids</taxon>
        <taxon>lamiids</taxon>
        <taxon>Lamiales</taxon>
        <taxon>Pedaliaceae</taxon>
        <taxon>Sesamum</taxon>
    </lineage>
</organism>